<dbReference type="RefSeq" id="WP_060531050.1">
    <property type="nucleotide sequence ID" value="NZ_CP013023.1"/>
</dbReference>
<dbReference type="InterPro" id="IPR029760">
    <property type="entry name" value="GPX_CS"/>
</dbReference>
<sequence length="164" mass="18160">MSVYDYSAATIDKQEKSLADYQGKVLLIVNTASGCGLTPQYEGLQKLYDTYKDSGFEVLGFPCNQFMGQEPGTEEEIKDFCQVNYSVSFPLFSKVDVKGDNAHPLYRHLVEAAPEPSRTGDIEWNFAKFLVDGSGNVVKQYPSRLDPAEIEADIQKVLAGESIS</sequence>
<keyword evidence="8" id="KW-1185">Reference proteome</keyword>
<dbReference type="InterPro" id="IPR036249">
    <property type="entry name" value="Thioredoxin-like_sf"/>
</dbReference>
<dbReference type="OrthoDB" id="9789406at2"/>
<evidence type="ECO:0000256" key="2">
    <source>
        <dbReference type="ARBA" id="ARBA00022559"/>
    </source>
</evidence>
<dbReference type="AlphaFoldDB" id="A0A172ZAU9"/>
<accession>A0A172ZAU9</accession>
<dbReference type="STRING" id="1616788.AR543_01070"/>
<dbReference type="PROSITE" id="PS00763">
    <property type="entry name" value="GLUTATHIONE_PEROXID_2"/>
    <property type="match status" value="1"/>
</dbReference>
<name>A0A172ZAU9_9BACL</name>
<keyword evidence="2 5" id="KW-0575">Peroxidase</keyword>
<dbReference type="PIRSF" id="PIRSF000303">
    <property type="entry name" value="Glutathion_perox"/>
    <property type="match status" value="1"/>
</dbReference>
<protein>
    <recommendedName>
        <fullName evidence="5">Glutathione peroxidase</fullName>
    </recommendedName>
</protein>
<dbReference type="PROSITE" id="PS51352">
    <property type="entry name" value="THIOREDOXIN_2"/>
    <property type="match status" value="1"/>
</dbReference>
<dbReference type="PROSITE" id="PS51355">
    <property type="entry name" value="GLUTATHIONE_PEROXID_3"/>
    <property type="match status" value="1"/>
</dbReference>
<reference evidence="8" key="1">
    <citation type="submission" date="2015-10" db="EMBL/GenBank/DDBJ databases">
        <title>Genome of Paenibacillus bovis sp. nov.</title>
        <authorList>
            <person name="Wu Z."/>
            <person name="Gao C."/>
            <person name="Liu Z."/>
            <person name="Zheng H."/>
        </authorList>
    </citation>
    <scope>NUCLEOTIDE SEQUENCE [LARGE SCALE GENOMIC DNA]</scope>
    <source>
        <strain evidence="8">BD3526</strain>
    </source>
</reference>
<dbReference type="PROSITE" id="PS00460">
    <property type="entry name" value="GLUTATHIONE_PEROXID_1"/>
    <property type="match status" value="1"/>
</dbReference>
<dbReference type="Gene3D" id="3.40.30.10">
    <property type="entry name" value="Glutaredoxin"/>
    <property type="match status" value="1"/>
</dbReference>
<dbReference type="PANTHER" id="PTHR11592">
    <property type="entry name" value="GLUTATHIONE PEROXIDASE"/>
    <property type="match status" value="1"/>
</dbReference>
<reference evidence="7 8" key="2">
    <citation type="journal article" date="2016" name="Int. J. Syst. Evol. Microbiol.">
        <title>Paenibacillus bovis sp. nov., isolated from raw yak (Bos grunniens) milk.</title>
        <authorList>
            <person name="Gao C."/>
            <person name="Han J."/>
            <person name="Liu Z."/>
            <person name="Xu X."/>
            <person name="Hang F."/>
            <person name="Wu Z."/>
        </authorList>
    </citation>
    <scope>NUCLEOTIDE SEQUENCE [LARGE SCALE GENOMIC DNA]</scope>
    <source>
        <strain evidence="7 8">BD3526</strain>
    </source>
</reference>
<organism evidence="7 8">
    <name type="scientific">Paenibacillus bovis</name>
    <dbReference type="NCBI Taxonomy" id="1616788"/>
    <lineage>
        <taxon>Bacteria</taxon>
        <taxon>Bacillati</taxon>
        <taxon>Bacillota</taxon>
        <taxon>Bacilli</taxon>
        <taxon>Bacillales</taxon>
        <taxon>Paenibacillaceae</taxon>
        <taxon>Paenibacillus</taxon>
    </lineage>
</organism>
<gene>
    <name evidence="7" type="ORF">AR543_01070</name>
</gene>
<evidence type="ECO:0000259" key="6">
    <source>
        <dbReference type="PROSITE" id="PS51352"/>
    </source>
</evidence>
<proteinExistence type="inferred from homology"/>
<dbReference type="SUPFAM" id="SSF52833">
    <property type="entry name" value="Thioredoxin-like"/>
    <property type="match status" value="1"/>
</dbReference>
<dbReference type="InterPro" id="IPR013766">
    <property type="entry name" value="Thioredoxin_domain"/>
</dbReference>
<dbReference type="EMBL" id="CP013023">
    <property type="protein sequence ID" value="ANF94761.1"/>
    <property type="molecule type" value="Genomic_DNA"/>
</dbReference>
<evidence type="ECO:0000313" key="7">
    <source>
        <dbReference type="EMBL" id="ANF94761.1"/>
    </source>
</evidence>
<feature type="active site" evidence="4">
    <location>
        <position position="35"/>
    </location>
</feature>
<dbReference type="KEGG" id="pbv:AR543_01070"/>
<dbReference type="GO" id="GO:0004601">
    <property type="term" value="F:peroxidase activity"/>
    <property type="evidence" value="ECO:0007669"/>
    <property type="project" value="UniProtKB-KW"/>
</dbReference>
<evidence type="ECO:0000256" key="4">
    <source>
        <dbReference type="PIRSR" id="PIRSR000303-1"/>
    </source>
</evidence>
<dbReference type="Proteomes" id="UP000078148">
    <property type="component" value="Chromosome"/>
</dbReference>
<dbReference type="CDD" id="cd00340">
    <property type="entry name" value="GSH_Peroxidase"/>
    <property type="match status" value="1"/>
</dbReference>
<dbReference type="InterPro" id="IPR029759">
    <property type="entry name" value="GPX_AS"/>
</dbReference>
<dbReference type="GO" id="GO:0034599">
    <property type="term" value="P:cellular response to oxidative stress"/>
    <property type="evidence" value="ECO:0007669"/>
    <property type="project" value="TreeGrafter"/>
</dbReference>
<evidence type="ECO:0000313" key="8">
    <source>
        <dbReference type="Proteomes" id="UP000078148"/>
    </source>
</evidence>
<comment type="similarity">
    <text evidence="1 5">Belongs to the glutathione peroxidase family.</text>
</comment>
<dbReference type="Pfam" id="PF00255">
    <property type="entry name" value="GSHPx"/>
    <property type="match status" value="1"/>
</dbReference>
<evidence type="ECO:0000256" key="3">
    <source>
        <dbReference type="ARBA" id="ARBA00023002"/>
    </source>
</evidence>
<dbReference type="PANTHER" id="PTHR11592:SF78">
    <property type="entry name" value="GLUTATHIONE PEROXIDASE"/>
    <property type="match status" value="1"/>
</dbReference>
<evidence type="ECO:0000256" key="5">
    <source>
        <dbReference type="RuleBase" id="RU000499"/>
    </source>
</evidence>
<evidence type="ECO:0000256" key="1">
    <source>
        <dbReference type="ARBA" id="ARBA00006926"/>
    </source>
</evidence>
<dbReference type="PRINTS" id="PR01011">
    <property type="entry name" value="GLUTPROXDASE"/>
</dbReference>
<feature type="domain" description="Thioredoxin" evidence="6">
    <location>
        <begin position="1"/>
        <end position="159"/>
    </location>
</feature>
<dbReference type="InterPro" id="IPR000889">
    <property type="entry name" value="Glutathione_peroxidase"/>
</dbReference>
<dbReference type="FunFam" id="3.40.30.10:FF:000010">
    <property type="entry name" value="Glutathione peroxidase"/>
    <property type="match status" value="1"/>
</dbReference>
<keyword evidence="3 5" id="KW-0560">Oxidoreductase</keyword>